<dbReference type="VEuPathDB" id="FungiDB:PSHT_08647"/>
<reference evidence="1" key="1">
    <citation type="submission" date="2017-12" db="EMBL/GenBank/DDBJ databases">
        <title>Gene loss provides genomic basis for host adaptation in cereal stripe rust fungi.</title>
        <authorList>
            <person name="Xia C."/>
        </authorList>
    </citation>
    <scope>NUCLEOTIDE SEQUENCE [LARGE SCALE GENOMIC DNA]</scope>
    <source>
        <strain evidence="1">93-210</strain>
    </source>
</reference>
<comment type="caution">
    <text evidence="1">The sequence shown here is derived from an EMBL/GenBank/DDBJ whole genome shotgun (WGS) entry which is preliminary data.</text>
</comment>
<name>A0A2S4V3Y2_9BASI</name>
<evidence type="ECO:0000313" key="2">
    <source>
        <dbReference type="Proteomes" id="UP000239156"/>
    </source>
</evidence>
<evidence type="ECO:0000313" key="1">
    <source>
        <dbReference type="EMBL" id="POW04180.1"/>
    </source>
</evidence>
<accession>A0A2S4V3Y2</accession>
<dbReference type="Proteomes" id="UP000239156">
    <property type="component" value="Unassembled WGS sequence"/>
</dbReference>
<protein>
    <submittedName>
        <fullName evidence="1">Uncharacterized protein</fullName>
    </submittedName>
</protein>
<dbReference type="EMBL" id="PKSL01000115">
    <property type="protein sequence ID" value="POW04180.1"/>
    <property type="molecule type" value="Genomic_DNA"/>
</dbReference>
<keyword evidence="2" id="KW-1185">Reference proteome</keyword>
<dbReference type="VEuPathDB" id="FungiDB:PSTT_10586"/>
<gene>
    <name evidence="1" type="ORF">PSTT_10586</name>
</gene>
<proteinExistence type="predicted"/>
<sequence>MGTTIIGGDVGKEYPVEEISPSRSENVCLTSQELCKEFPGFLTGQDNFMVFLEWSGTRTYLWNPSIWPDNDYLPDQVQVAWYEWGSDGSYHINKGTYHIEIVTGKYGKEDDFVVKVAERMEFLCGNFDWDLFKHVLEEGQGKWETKHQNSLSGASVSVLL</sequence>
<organism evidence="1 2">
    <name type="scientific">Puccinia striiformis</name>
    <dbReference type="NCBI Taxonomy" id="27350"/>
    <lineage>
        <taxon>Eukaryota</taxon>
        <taxon>Fungi</taxon>
        <taxon>Dikarya</taxon>
        <taxon>Basidiomycota</taxon>
        <taxon>Pucciniomycotina</taxon>
        <taxon>Pucciniomycetes</taxon>
        <taxon>Pucciniales</taxon>
        <taxon>Pucciniaceae</taxon>
        <taxon>Puccinia</taxon>
    </lineage>
</organism>
<dbReference type="OrthoDB" id="10543879at2759"/>